<name>A0A151T3G2_CAJCA</name>
<proteinExistence type="predicted"/>
<feature type="domain" description="DUF8040" evidence="1">
    <location>
        <begin position="1"/>
        <end position="72"/>
    </location>
</feature>
<sequence length="72" mass="8696">CIEQLEVNQNTFFKICRILQKKGQLVRTKNAPIIEFVTMFLHILVYNLKYRDVYFSYCRSKETTSRQFNNVL</sequence>
<dbReference type="EMBL" id="CM003610">
    <property type="protein sequence ID" value="KYP61583.1"/>
    <property type="molecule type" value="Genomic_DNA"/>
</dbReference>
<dbReference type="Pfam" id="PF26138">
    <property type="entry name" value="DUF8040"/>
    <property type="match status" value="1"/>
</dbReference>
<reference evidence="2 3" key="1">
    <citation type="journal article" date="2012" name="Nat. Biotechnol.">
        <title>Draft genome sequence of pigeonpea (Cajanus cajan), an orphan legume crop of resource-poor farmers.</title>
        <authorList>
            <person name="Varshney R.K."/>
            <person name="Chen W."/>
            <person name="Li Y."/>
            <person name="Bharti A.K."/>
            <person name="Saxena R.K."/>
            <person name="Schlueter J.A."/>
            <person name="Donoghue M.T."/>
            <person name="Azam S."/>
            <person name="Fan G."/>
            <person name="Whaley A.M."/>
            <person name="Farmer A.D."/>
            <person name="Sheridan J."/>
            <person name="Iwata A."/>
            <person name="Tuteja R."/>
            <person name="Penmetsa R.V."/>
            <person name="Wu W."/>
            <person name="Upadhyaya H.D."/>
            <person name="Yang S.P."/>
            <person name="Shah T."/>
            <person name="Saxena K.B."/>
            <person name="Michael T."/>
            <person name="McCombie W.R."/>
            <person name="Yang B."/>
            <person name="Zhang G."/>
            <person name="Yang H."/>
            <person name="Wang J."/>
            <person name="Spillane C."/>
            <person name="Cook D.R."/>
            <person name="May G.D."/>
            <person name="Xu X."/>
            <person name="Jackson S.A."/>
        </authorList>
    </citation>
    <scope>NUCLEOTIDE SEQUENCE [LARGE SCALE GENOMIC DNA]</scope>
    <source>
        <strain evidence="3">cv. Asha</strain>
    </source>
</reference>
<gene>
    <name evidence="2" type="ORF">KK1_016077</name>
</gene>
<evidence type="ECO:0000313" key="3">
    <source>
        <dbReference type="Proteomes" id="UP000075243"/>
    </source>
</evidence>
<feature type="non-terminal residue" evidence="2">
    <location>
        <position position="1"/>
    </location>
</feature>
<dbReference type="InterPro" id="IPR058353">
    <property type="entry name" value="DUF8040"/>
</dbReference>
<dbReference type="Gramene" id="C.cajan_15628.t">
    <property type="protein sequence ID" value="C.cajan_15628.t.cds1"/>
    <property type="gene ID" value="C.cajan_15628"/>
</dbReference>
<accession>A0A151T3G2</accession>
<dbReference type="AlphaFoldDB" id="A0A151T3G2"/>
<protein>
    <recommendedName>
        <fullName evidence="1">DUF8040 domain-containing protein</fullName>
    </recommendedName>
</protein>
<dbReference type="Proteomes" id="UP000075243">
    <property type="component" value="Chromosome 8"/>
</dbReference>
<keyword evidence="3" id="KW-1185">Reference proteome</keyword>
<evidence type="ECO:0000313" key="2">
    <source>
        <dbReference type="EMBL" id="KYP61583.1"/>
    </source>
</evidence>
<organism evidence="2 3">
    <name type="scientific">Cajanus cajan</name>
    <name type="common">Pigeon pea</name>
    <name type="synonym">Cajanus indicus</name>
    <dbReference type="NCBI Taxonomy" id="3821"/>
    <lineage>
        <taxon>Eukaryota</taxon>
        <taxon>Viridiplantae</taxon>
        <taxon>Streptophyta</taxon>
        <taxon>Embryophyta</taxon>
        <taxon>Tracheophyta</taxon>
        <taxon>Spermatophyta</taxon>
        <taxon>Magnoliopsida</taxon>
        <taxon>eudicotyledons</taxon>
        <taxon>Gunneridae</taxon>
        <taxon>Pentapetalae</taxon>
        <taxon>rosids</taxon>
        <taxon>fabids</taxon>
        <taxon>Fabales</taxon>
        <taxon>Fabaceae</taxon>
        <taxon>Papilionoideae</taxon>
        <taxon>50 kb inversion clade</taxon>
        <taxon>NPAAA clade</taxon>
        <taxon>indigoferoid/millettioid clade</taxon>
        <taxon>Phaseoleae</taxon>
        <taxon>Cajanus</taxon>
    </lineage>
</organism>
<evidence type="ECO:0000259" key="1">
    <source>
        <dbReference type="Pfam" id="PF26138"/>
    </source>
</evidence>